<sequence>MEKKFFKAPTMHIKDVTLQVSNLERSIRFYEQVLGLHVLKKEANQVKLSANGQDVILSLMQPTNVIAKQGRTTGLYHVAILLPTREDLGAFLRHFMELDIANQVNIGASDHIVSEAIYISDPDGNGLEIASDRPSSEWSWNIDNKVIMSTEPLDGHGLLEAANNHEWNGSPDNTIVGHLHLHVDDLVKAKQFYTEGLGFQVVTEYPGALFLSDGGYHHHLAVNIWNGENVPTPRKNEVGLKNYTMRFPSEDKKQVAIQRLSRLGYETQDDIVIDSAGNTILLSSEQ</sequence>
<gene>
    <name evidence="2" type="ordered locus">OB0442</name>
</gene>
<organism evidence="2 3">
    <name type="scientific">Oceanobacillus iheyensis (strain DSM 14371 / CIP 107618 / JCM 11309 / KCTC 3954 / HTE831)</name>
    <dbReference type="NCBI Taxonomy" id="221109"/>
    <lineage>
        <taxon>Bacteria</taxon>
        <taxon>Bacillati</taxon>
        <taxon>Bacillota</taxon>
        <taxon>Bacilli</taxon>
        <taxon>Bacillales</taxon>
        <taxon>Bacillaceae</taxon>
        <taxon>Oceanobacillus</taxon>
    </lineage>
</organism>
<dbReference type="EMBL" id="BA000028">
    <property type="protein sequence ID" value="BAC12398.1"/>
    <property type="molecule type" value="Genomic_DNA"/>
</dbReference>
<dbReference type="Pfam" id="PF00903">
    <property type="entry name" value="Glyoxalase"/>
    <property type="match status" value="2"/>
</dbReference>
<dbReference type="OrthoDB" id="9792626at2"/>
<dbReference type="AlphaFoldDB" id="Q8ET22"/>
<protein>
    <submittedName>
        <fullName evidence="2">Hypothetical conserved protein</fullName>
    </submittedName>
</protein>
<feature type="domain" description="VOC" evidence="1">
    <location>
        <begin position="12"/>
        <end position="132"/>
    </location>
</feature>
<proteinExistence type="predicted"/>
<dbReference type="PhylomeDB" id="Q8ET22"/>
<dbReference type="RefSeq" id="WP_011064848.1">
    <property type="nucleotide sequence ID" value="NC_004193.1"/>
</dbReference>
<dbReference type="Gene3D" id="3.10.180.10">
    <property type="entry name" value="2,3-Dihydroxybiphenyl 1,2-Dioxygenase, domain 1"/>
    <property type="match status" value="2"/>
</dbReference>
<dbReference type="STRING" id="221109.gene:10732645"/>
<evidence type="ECO:0000259" key="1">
    <source>
        <dbReference type="PROSITE" id="PS51819"/>
    </source>
</evidence>
<feature type="domain" description="VOC" evidence="1">
    <location>
        <begin position="175"/>
        <end position="286"/>
    </location>
</feature>
<dbReference type="KEGG" id="oih:OB0442"/>
<keyword evidence="3" id="KW-1185">Reference proteome</keyword>
<dbReference type="PROSITE" id="PS51819">
    <property type="entry name" value="VOC"/>
    <property type="match status" value="2"/>
</dbReference>
<reference evidence="2 3" key="2">
    <citation type="journal article" date="2002" name="Nucleic Acids Res.">
        <title>Genome sequence of Oceanobacillus iheyensis isolated from the Iheya Ridge and its unexpected adaptive capabilities to extreme environments.</title>
        <authorList>
            <person name="Takami H."/>
            <person name="Takaki Y."/>
            <person name="Uchiyama I."/>
        </authorList>
    </citation>
    <scope>NUCLEOTIDE SEQUENCE [LARGE SCALE GENOMIC DNA]</scope>
    <source>
        <strain evidence="3">DSM 14371 / CIP 107618 / JCM 11309 / KCTC 3954 / HTE831</strain>
    </source>
</reference>
<dbReference type="Proteomes" id="UP000000822">
    <property type="component" value="Chromosome"/>
</dbReference>
<dbReference type="InterPro" id="IPR029068">
    <property type="entry name" value="Glyas_Bleomycin-R_OHBP_Dase"/>
</dbReference>
<evidence type="ECO:0000313" key="2">
    <source>
        <dbReference type="EMBL" id="BAC12398.1"/>
    </source>
</evidence>
<dbReference type="SUPFAM" id="SSF54593">
    <property type="entry name" value="Glyoxalase/Bleomycin resistance protein/Dihydroxybiphenyl dioxygenase"/>
    <property type="match status" value="2"/>
</dbReference>
<accession>Q8ET22</accession>
<name>Q8ET22_OCEIH</name>
<reference evidence="2 3" key="1">
    <citation type="journal article" date="2001" name="FEMS Microbiol. Lett.">
        <title>Oceanobacillus iheyensis gen. nov., sp. nov., a deep-sea extremely halotolerant and alkaliphilic species isolated from a depth of 1050 m on the Iheya Ridge.</title>
        <authorList>
            <person name="Lu J."/>
            <person name="Nogi Y."/>
            <person name="Takami H."/>
        </authorList>
    </citation>
    <scope>NUCLEOTIDE SEQUENCE [LARGE SCALE GENOMIC DNA]</scope>
    <source>
        <strain evidence="3">DSM 14371 / CIP 107618 / JCM 11309 / KCTC 3954 / HTE831</strain>
    </source>
</reference>
<evidence type="ECO:0000313" key="3">
    <source>
        <dbReference type="Proteomes" id="UP000000822"/>
    </source>
</evidence>
<dbReference type="InterPro" id="IPR004360">
    <property type="entry name" value="Glyas_Fos-R_dOase_dom"/>
</dbReference>
<dbReference type="HOGENOM" id="CLU_059557_0_0_9"/>
<dbReference type="InterPro" id="IPR037523">
    <property type="entry name" value="VOC_core"/>
</dbReference>
<dbReference type="PANTHER" id="PTHR43279:SF1">
    <property type="entry name" value="CATECHOL-2,3-DIOXYGENASE"/>
    <property type="match status" value="1"/>
</dbReference>
<dbReference type="PANTHER" id="PTHR43279">
    <property type="entry name" value="CATECHOL-2,3-DIOXYGENASE"/>
    <property type="match status" value="1"/>
</dbReference>
<dbReference type="eggNOG" id="COG2514">
    <property type="taxonomic scope" value="Bacteria"/>
</dbReference>